<gene>
    <name evidence="1" type="ORF">H4Q32_026652</name>
</gene>
<dbReference type="GO" id="GO:0016874">
    <property type="term" value="F:ligase activity"/>
    <property type="evidence" value="ECO:0007669"/>
    <property type="project" value="UniProtKB-KW"/>
</dbReference>
<dbReference type="Proteomes" id="UP000830375">
    <property type="component" value="Unassembled WGS sequence"/>
</dbReference>
<evidence type="ECO:0000313" key="2">
    <source>
        <dbReference type="Proteomes" id="UP000830375"/>
    </source>
</evidence>
<dbReference type="EMBL" id="JACTAM010002441">
    <property type="protein sequence ID" value="KAI2644777.1"/>
    <property type="molecule type" value="Genomic_DNA"/>
</dbReference>
<evidence type="ECO:0000313" key="1">
    <source>
        <dbReference type="EMBL" id="KAI2644777.1"/>
    </source>
</evidence>
<comment type="caution">
    <text evidence="1">The sequence shown here is derived from an EMBL/GenBank/DDBJ whole genome shotgun (WGS) entry which is preliminary data.</text>
</comment>
<organism evidence="1 2">
    <name type="scientific">Labeo rohita</name>
    <name type="common">Indian major carp</name>
    <name type="synonym">Cyprinus rohita</name>
    <dbReference type="NCBI Taxonomy" id="84645"/>
    <lineage>
        <taxon>Eukaryota</taxon>
        <taxon>Metazoa</taxon>
        <taxon>Chordata</taxon>
        <taxon>Craniata</taxon>
        <taxon>Vertebrata</taxon>
        <taxon>Euteleostomi</taxon>
        <taxon>Actinopterygii</taxon>
        <taxon>Neopterygii</taxon>
        <taxon>Teleostei</taxon>
        <taxon>Ostariophysi</taxon>
        <taxon>Cypriniformes</taxon>
        <taxon>Cyprinidae</taxon>
        <taxon>Labeoninae</taxon>
        <taxon>Labeonini</taxon>
        <taxon>Labeo</taxon>
    </lineage>
</organism>
<keyword evidence="1" id="KW-0436">Ligase</keyword>
<accession>A0ABQ8L221</accession>
<sequence>MARGELAPRLSLVSPKKLGVQASPLLICSSFTPRDAERPWAGHNRSVYPMTQKDTATGGAADAAALNPLVEKKGGRSHVWKYFVFATDDKGNIIDHRKPTCKRCRLKKTTNQTLKQTMVPDAFEQQKYDKKARKLNRAVAEFTCMD</sequence>
<protein>
    <submittedName>
        <fullName evidence="1">E3 SUMO-protein ligase ZBED1</fullName>
    </submittedName>
</protein>
<name>A0ABQ8L221_LABRO</name>
<keyword evidence="2" id="KW-1185">Reference proteome</keyword>
<reference evidence="1 2" key="1">
    <citation type="submission" date="2022-01" db="EMBL/GenBank/DDBJ databases">
        <title>A high-quality chromosome-level genome assembly of rohu carp, Labeo rohita.</title>
        <authorList>
            <person name="Arick M.A. II"/>
            <person name="Hsu C.-Y."/>
            <person name="Magbanua Z."/>
            <person name="Pechanova O."/>
            <person name="Grover C."/>
            <person name="Miller E."/>
            <person name="Thrash A."/>
            <person name="Ezzel L."/>
            <person name="Alam S."/>
            <person name="Benzie J."/>
            <person name="Hamilton M."/>
            <person name="Karsi A."/>
            <person name="Lawrence M.L."/>
            <person name="Peterson D.G."/>
        </authorList>
    </citation>
    <scope>NUCLEOTIDE SEQUENCE [LARGE SCALE GENOMIC DNA]</scope>
    <source>
        <strain evidence="2">BAU-BD-2019</strain>
        <tissue evidence="1">Blood</tissue>
    </source>
</reference>
<proteinExistence type="predicted"/>